<name>A0A4Z1HLD5_9HELO</name>
<evidence type="ECO:0000313" key="2">
    <source>
        <dbReference type="Proteomes" id="UP000297527"/>
    </source>
</evidence>
<organism evidence="1 2">
    <name type="scientific">Botryotinia convoluta</name>
    <dbReference type="NCBI Taxonomy" id="54673"/>
    <lineage>
        <taxon>Eukaryota</taxon>
        <taxon>Fungi</taxon>
        <taxon>Dikarya</taxon>
        <taxon>Ascomycota</taxon>
        <taxon>Pezizomycotina</taxon>
        <taxon>Leotiomycetes</taxon>
        <taxon>Helotiales</taxon>
        <taxon>Sclerotiniaceae</taxon>
        <taxon>Botryotinia</taxon>
    </lineage>
</organism>
<evidence type="ECO:0000313" key="1">
    <source>
        <dbReference type="EMBL" id="TGO49471.1"/>
    </source>
</evidence>
<gene>
    <name evidence="1" type="ORF">BCON_0209g00170</name>
</gene>
<comment type="caution">
    <text evidence="1">The sequence shown here is derived from an EMBL/GenBank/DDBJ whole genome shotgun (WGS) entry which is preliminary data.</text>
</comment>
<dbReference type="EMBL" id="PQXN01000208">
    <property type="protein sequence ID" value="TGO49471.1"/>
    <property type="molecule type" value="Genomic_DNA"/>
</dbReference>
<proteinExistence type="predicted"/>
<protein>
    <submittedName>
        <fullName evidence="1">Uncharacterized protein</fullName>
    </submittedName>
</protein>
<dbReference type="Proteomes" id="UP000297527">
    <property type="component" value="Unassembled WGS sequence"/>
</dbReference>
<reference evidence="1 2" key="1">
    <citation type="submission" date="2017-12" db="EMBL/GenBank/DDBJ databases">
        <title>Comparative genomics of Botrytis spp.</title>
        <authorList>
            <person name="Valero-Jimenez C.A."/>
            <person name="Tapia P."/>
            <person name="Veloso J."/>
            <person name="Silva-Moreno E."/>
            <person name="Staats M."/>
            <person name="Valdes J.H."/>
            <person name="Van Kan J.A.L."/>
        </authorList>
    </citation>
    <scope>NUCLEOTIDE SEQUENCE [LARGE SCALE GENOMIC DNA]</scope>
    <source>
        <strain evidence="1 2">MUCL11595</strain>
    </source>
</reference>
<keyword evidence="2" id="KW-1185">Reference proteome</keyword>
<sequence length="82" mass="9069">MFVIAIARGFEFLPPLSSTCSDNSSELCLDAELPLELYRNPQAHIDSKALVPDWGWKKTSVTAEANSIEIASVLVETQNFEL</sequence>
<dbReference type="AlphaFoldDB" id="A0A4Z1HLD5"/>
<accession>A0A4Z1HLD5</accession>